<accession>A0AA42B8Y1</accession>
<keyword evidence="2" id="KW-0378">Hydrolase</keyword>
<sequence>MTQRLNVGQSYPIGAHQLDGGVNFSLYSQHATAVELLLFEHVDDSNPHIVMLDPGRNRSGNYWHVWLRDIQPGQLYGYRVYGYHQPENGRWFDPSKVLLDPYAQCVARSTHYDRALACEYGADNVGKSFLGVVVDHRGFDWGETQRIGRPLAETIIYEMHVKGFTAHPNSGVSEERRGTYLGVIDKIPYLKDLGVTAVELMPVQQFDPQDVPPNSPNNYWGYSPINFFAPHSDYAVDKSPLGAINEFRQMVKALHEADIEVYLDVVFNHTAEGGDGGPNLSFKGIDTDTYYILSEHNEFTNYSGCGNTFNANHSIARRVIRHALRYWVQQMHVDGFRFDLASVLARDENGQPMASPPILWSIDTDPVLAKTKIIAEAWDAAGLYQVGSFIGDRWQEWNGKYRDDVRAFWKGDRERVSDFANRMIGSPDIYMKRNSVPHRSINFITAHDGFTLNDLVSYNDKHNEANGESNRDGDNHNLSWNCGAEGPTDDLYINRLRMRQMKNFMATLMCSLGTPMLSMGDEVGRTQGGNNNAYCQDNEISWFDWSKVEENADLLRFTQHLILMRRTNAGLSRQLNQSLADMLDQSNIEWHGTRCNQPDWSGSSHTIACKIKAPHSQETLYFAVNAYHEPLDFELPELEEAHWYRMVDTGLESPDDFSDLGLAPALTVNRYQLAERSMILLWARHGSERR</sequence>
<dbReference type="InterPro" id="IPR017853">
    <property type="entry name" value="GH"/>
</dbReference>
<dbReference type="InterPro" id="IPR004193">
    <property type="entry name" value="Glyco_hydro_13_N"/>
</dbReference>
<name>A0AA42B8Y1_9GAMM</name>
<evidence type="ECO:0000256" key="4">
    <source>
        <dbReference type="ARBA" id="ARBA00023295"/>
    </source>
</evidence>
<dbReference type="SMART" id="SM00642">
    <property type="entry name" value="Aamy"/>
    <property type="match status" value="1"/>
</dbReference>
<dbReference type="GO" id="GO:0005980">
    <property type="term" value="P:glycogen catabolic process"/>
    <property type="evidence" value="ECO:0007669"/>
    <property type="project" value="InterPro"/>
</dbReference>
<dbReference type="InterPro" id="IPR013780">
    <property type="entry name" value="Glyco_hydro_b"/>
</dbReference>
<dbReference type="InterPro" id="IPR014756">
    <property type="entry name" value="Ig_E-set"/>
</dbReference>
<evidence type="ECO:0000313" key="6">
    <source>
        <dbReference type="EMBL" id="MCM2681023.1"/>
    </source>
</evidence>
<keyword evidence="4" id="KW-0326">Glycosidase</keyword>
<evidence type="ECO:0000259" key="5">
    <source>
        <dbReference type="SMART" id="SM00642"/>
    </source>
</evidence>
<comment type="caution">
    <text evidence="6">The sequence shown here is derived from an EMBL/GenBank/DDBJ whole genome shotgun (WGS) entry which is preliminary data.</text>
</comment>
<dbReference type="GO" id="GO:0004135">
    <property type="term" value="F:amylo-alpha-1,6-glucosidase activity"/>
    <property type="evidence" value="ECO:0007669"/>
    <property type="project" value="InterPro"/>
</dbReference>
<comment type="similarity">
    <text evidence="1">Belongs to the glycosyl hydrolase 13 family.</text>
</comment>
<reference evidence="6 7" key="1">
    <citation type="journal article" date="2013" name="Antonie Van Leeuwenhoek">
        <title>Echinimonas agarilytica gen. nov., sp. nov., a new gammaproteobacterium isolated from the sea urchin Strongylocentrotus intermedius.</title>
        <authorList>
            <person name="Nedashkovskaya O.I."/>
            <person name="Stenkova A.M."/>
            <person name="Zhukova N.V."/>
            <person name="Van Trappen S."/>
            <person name="Lee J.S."/>
            <person name="Kim S.B."/>
        </authorList>
    </citation>
    <scope>NUCLEOTIDE SEQUENCE [LARGE SCALE GENOMIC DNA]</scope>
    <source>
        <strain evidence="6 7">KMM 6351</strain>
    </source>
</reference>
<keyword evidence="7" id="KW-1185">Reference proteome</keyword>
<evidence type="ECO:0000256" key="3">
    <source>
        <dbReference type="ARBA" id="ARBA00022946"/>
    </source>
</evidence>
<dbReference type="Proteomes" id="UP001165393">
    <property type="component" value="Unassembled WGS sequence"/>
</dbReference>
<dbReference type="CDD" id="cd11326">
    <property type="entry name" value="AmyAc_Glg_debranch"/>
    <property type="match status" value="1"/>
</dbReference>
<dbReference type="Gene3D" id="3.20.20.80">
    <property type="entry name" value="Glycosidases"/>
    <property type="match status" value="1"/>
</dbReference>
<keyword evidence="3" id="KW-0809">Transit peptide</keyword>
<dbReference type="CDD" id="cd02856">
    <property type="entry name" value="E_set_GDE_Isoamylase_N"/>
    <property type="match status" value="1"/>
</dbReference>
<dbReference type="InterPro" id="IPR006047">
    <property type="entry name" value="GH13_cat_dom"/>
</dbReference>
<feature type="domain" description="Glycosyl hydrolase family 13 catalytic" evidence="5">
    <location>
        <begin position="158"/>
        <end position="565"/>
    </location>
</feature>
<dbReference type="Gene3D" id="2.60.40.1180">
    <property type="entry name" value="Golgi alpha-mannosidase II"/>
    <property type="match status" value="1"/>
</dbReference>
<dbReference type="PANTHER" id="PTHR43002">
    <property type="entry name" value="GLYCOGEN DEBRANCHING ENZYME"/>
    <property type="match status" value="1"/>
</dbReference>
<dbReference type="InterPro" id="IPR013783">
    <property type="entry name" value="Ig-like_fold"/>
</dbReference>
<dbReference type="RefSeq" id="WP_251262498.1">
    <property type="nucleotide sequence ID" value="NZ_JAMQGP010000008.1"/>
</dbReference>
<dbReference type="Pfam" id="PF00128">
    <property type="entry name" value="Alpha-amylase"/>
    <property type="match status" value="1"/>
</dbReference>
<dbReference type="AlphaFoldDB" id="A0AA42B8Y1"/>
<proteinExistence type="inferred from homology"/>
<dbReference type="Gene3D" id="2.60.40.10">
    <property type="entry name" value="Immunoglobulins"/>
    <property type="match status" value="1"/>
</dbReference>
<dbReference type="EMBL" id="JAMQGP010000008">
    <property type="protein sequence ID" value="MCM2681023.1"/>
    <property type="molecule type" value="Genomic_DNA"/>
</dbReference>
<dbReference type="GO" id="GO:0019156">
    <property type="term" value="F:isoamylase activity"/>
    <property type="evidence" value="ECO:0007669"/>
    <property type="project" value="UniProtKB-ARBA"/>
</dbReference>
<evidence type="ECO:0000313" key="7">
    <source>
        <dbReference type="Proteomes" id="UP001165393"/>
    </source>
</evidence>
<evidence type="ECO:0000256" key="2">
    <source>
        <dbReference type="ARBA" id="ARBA00022801"/>
    </source>
</evidence>
<dbReference type="InterPro" id="IPR048650">
    <property type="entry name" value="ISOA1-3-like_C"/>
</dbReference>
<dbReference type="SUPFAM" id="SSF81296">
    <property type="entry name" value="E set domains"/>
    <property type="match status" value="1"/>
</dbReference>
<dbReference type="Pfam" id="PF02922">
    <property type="entry name" value="CBM_48"/>
    <property type="match status" value="1"/>
</dbReference>
<dbReference type="Pfam" id="PF21156">
    <property type="entry name" value="ISOA1-3_C"/>
    <property type="match status" value="1"/>
</dbReference>
<dbReference type="InterPro" id="IPR011837">
    <property type="entry name" value="Glycogen_debranch_GlgX"/>
</dbReference>
<dbReference type="InterPro" id="IPR044505">
    <property type="entry name" value="GlgX_Isoamylase_N_E_set"/>
</dbReference>
<organism evidence="6 7">
    <name type="scientific">Echinimonas agarilytica</name>
    <dbReference type="NCBI Taxonomy" id="1215918"/>
    <lineage>
        <taxon>Bacteria</taxon>
        <taxon>Pseudomonadati</taxon>
        <taxon>Pseudomonadota</taxon>
        <taxon>Gammaproteobacteria</taxon>
        <taxon>Alteromonadales</taxon>
        <taxon>Echinimonadaceae</taxon>
        <taxon>Echinimonas</taxon>
    </lineage>
</organism>
<gene>
    <name evidence="6" type="primary">glgX</name>
    <name evidence="6" type="ORF">NAF29_15315</name>
</gene>
<dbReference type="SUPFAM" id="SSF51011">
    <property type="entry name" value="Glycosyl hydrolase domain"/>
    <property type="match status" value="1"/>
</dbReference>
<dbReference type="NCBIfam" id="TIGR02100">
    <property type="entry name" value="glgX_debranch"/>
    <property type="match status" value="1"/>
</dbReference>
<evidence type="ECO:0000256" key="1">
    <source>
        <dbReference type="ARBA" id="ARBA00008061"/>
    </source>
</evidence>
<protein>
    <submittedName>
        <fullName evidence="6">Glycogen debranching protein GlgX</fullName>
    </submittedName>
</protein>
<dbReference type="SUPFAM" id="SSF51445">
    <property type="entry name" value="(Trans)glycosidases"/>
    <property type="match status" value="1"/>
</dbReference>